<proteinExistence type="inferred from homology"/>
<protein>
    <submittedName>
        <fullName evidence="3">Asp23/Gls24 family envelope stress response protein</fullName>
    </submittedName>
</protein>
<organism evidence="3 4">
    <name type="scientific">Rubneribacter badeniensis</name>
    <dbReference type="NCBI Taxonomy" id="2070688"/>
    <lineage>
        <taxon>Bacteria</taxon>
        <taxon>Bacillati</taxon>
        <taxon>Actinomycetota</taxon>
        <taxon>Coriobacteriia</taxon>
        <taxon>Eggerthellales</taxon>
        <taxon>Eggerthellaceae</taxon>
        <taxon>Rubneribacter</taxon>
    </lineage>
</organism>
<dbReference type="Proteomes" id="UP000236488">
    <property type="component" value="Unassembled WGS sequence"/>
</dbReference>
<comment type="similarity">
    <text evidence="1">Belongs to the asp23 family.</text>
</comment>
<dbReference type="RefSeq" id="WP_087195982.1">
    <property type="nucleotide sequence ID" value="NZ_PPEL01000010.1"/>
</dbReference>
<evidence type="ECO:0000313" key="2">
    <source>
        <dbReference type="EMBL" id="HJH43806.1"/>
    </source>
</evidence>
<evidence type="ECO:0000313" key="3">
    <source>
        <dbReference type="EMBL" id="PNV66024.1"/>
    </source>
</evidence>
<dbReference type="PANTHER" id="PTHR34297">
    <property type="entry name" value="HYPOTHETICAL CYTOSOLIC PROTEIN-RELATED"/>
    <property type="match status" value="1"/>
</dbReference>
<dbReference type="InterPro" id="IPR005531">
    <property type="entry name" value="Asp23"/>
</dbReference>
<keyword evidence="4" id="KW-1185">Reference proteome</keyword>
<dbReference type="AlphaFoldDB" id="A0A2K2U6W7"/>
<dbReference type="Pfam" id="PF03780">
    <property type="entry name" value="Asp23"/>
    <property type="match status" value="1"/>
</dbReference>
<comment type="caution">
    <text evidence="3">The sequence shown here is derived from an EMBL/GenBank/DDBJ whole genome shotgun (WGS) entry which is preliminary data.</text>
</comment>
<evidence type="ECO:0000313" key="4">
    <source>
        <dbReference type="Proteomes" id="UP000236488"/>
    </source>
</evidence>
<gene>
    <name evidence="3" type="ORF">C2L80_03520</name>
    <name evidence="2" type="ORF">K8V16_08405</name>
</gene>
<dbReference type="EMBL" id="DYZL01000181">
    <property type="protein sequence ID" value="HJH43806.1"/>
    <property type="molecule type" value="Genomic_DNA"/>
</dbReference>
<accession>A0A2K2U6W7</accession>
<name>A0A2K2U6W7_9ACTN</name>
<dbReference type="PANTHER" id="PTHR34297:SF1">
    <property type="entry name" value="ASP23_GLS24 FAMILY ENVELOPE STRESS RESPONSE PROTEIN"/>
    <property type="match status" value="1"/>
</dbReference>
<reference evidence="2" key="2">
    <citation type="journal article" date="2021" name="PeerJ">
        <title>Extensive microbial diversity within the chicken gut microbiome revealed by metagenomics and culture.</title>
        <authorList>
            <person name="Gilroy R."/>
            <person name="Ravi A."/>
            <person name="Getino M."/>
            <person name="Pursley I."/>
            <person name="Horton D.L."/>
            <person name="Alikhan N.F."/>
            <person name="Baker D."/>
            <person name="Gharbi K."/>
            <person name="Hall N."/>
            <person name="Watson M."/>
            <person name="Adriaenssens E.M."/>
            <person name="Foster-Nyarko E."/>
            <person name="Jarju S."/>
            <person name="Secka A."/>
            <person name="Antonio M."/>
            <person name="Oren A."/>
            <person name="Chaudhuri R.R."/>
            <person name="La Ragione R."/>
            <person name="Hildebrand F."/>
            <person name="Pallen M.J."/>
        </authorList>
    </citation>
    <scope>NUCLEOTIDE SEQUENCE</scope>
    <source>
        <strain evidence="2">USAMLcec12-2067</strain>
    </source>
</reference>
<dbReference type="EMBL" id="PPEL01000010">
    <property type="protein sequence ID" value="PNV66024.1"/>
    <property type="molecule type" value="Genomic_DNA"/>
</dbReference>
<dbReference type="Proteomes" id="UP000789325">
    <property type="component" value="Unassembled WGS sequence"/>
</dbReference>
<reference evidence="3 4" key="1">
    <citation type="journal article" date="2018" name="Int. J. Syst. Evol. Microbiol.">
        <title>Rubneribacter badeniensis gen. nov., sp. nov. and Enteroscipio rubneri gen. nov., sp. nov., new members of the Eggerthellaceae isolated from human faeces.</title>
        <authorList>
            <person name="Danylec N."/>
            <person name="Gobl A."/>
            <person name="Stoll D.A."/>
            <person name="Hetzer B."/>
            <person name="Kulling S.E."/>
            <person name="Huch M."/>
        </authorList>
    </citation>
    <scope>NUCLEOTIDE SEQUENCE [LARGE SCALE GENOMIC DNA]</scope>
    <source>
        <strain evidence="3 4">ResAG-85</strain>
    </source>
</reference>
<evidence type="ECO:0000256" key="1">
    <source>
        <dbReference type="ARBA" id="ARBA00005721"/>
    </source>
</evidence>
<reference evidence="2" key="3">
    <citation type="submission" date="2021-09" db="EMBL/GenBank/DDBJ databases">
        <authorList>
            <person name="Gilroy R."/>
        </authorList>
    </citation>
    <scope>NUCLEOTIDE SEQUENCE</scope>
    <source>
        <strain evidence="2">USAMLcec12-2067</strain>
    </source>
</reference>
<sequence length="115" mass="11736">MTDLNVEGMALAPGVVETIVSIAVGEVEGVASVGPSSASGLRSVFASKPATQGIDVTLDEEEKLHVSVRVDVYYGYALPDLAANVRKAVADAVASQVGASVGAVDVYVDGIQFAR</sequence>